<keyword evidence="9" id="KW-1185">Reference proteome</keyword>
<dbReference type="InterPro" id="IPR036236">
    <property type="entry name" value="Znf_C2H2_sf"/>
</dbReference>
<feature type="compositionally biased region" description="Basic residues" evidence="6">
    <location>
        <begin position="91"/>
        <end position="109"/>
    </location>
</feature>
<keyword evidence="2" id="KW-0677">Repeat</keyword>
<keyword evidence="1" id="KW-0479">Metal-binding</keyword>
<feature type="domain" description="C2H2-type" evidence="7">
    <location>
        <begin position="14"/>
        <end position="41"/>
    </location>
</feature>
<dbReference type="AlphaFoldDB" id="A0A4S8LQE4"/>
<evidence type="ECO:0000256" key="3">
    <source>
        <dbReference type="ARBA" id="ARBA00022771"/>
    </source>
</evidence>
<reference evidence="8 9" key="1">
    <citation type="journal article" date="2019" name="Nat. Ecol. Evol.">
        <title>Megaphylogeny resolves global patterns of mushroom evolution.</title>
        <authorList>
            <person name="Varga T."/>
            <person name="Krizsan K."/>
            <person name="Foldi C."/>
            <person name="Dima B."/>
            <person name="Sanchez-Garcia M."/>
            <person name="Sanchez-Ramirez S."/>
            <person name="Szollosi G.J."/>
            <person name="Szarkandi J.G."/>
            <person name="Papp V."/>
            <person name="Albert L."/>
            <person name="Andreopoulos W."/>
            <person name="Angelini C."/>
            <person name="Antonin V."/>
            <person name="Barry K.W."/>
            <person name="Bougher N.L."/>
            <person name="Buchanan P."/>
            <person name="Buyck B."/>
            <person name="Bense V."/>
            <person name="Catcheside P."/>
            <person name="Chovatia M."/>
            <person name="Cooper J."/>
            <person name="Damon W."/>
            <person name="Desjardin D."/>
            <person name="Finy P."/>
            <person name="Geml J."/>
            <person name="Haridas S."/>
            <person name="Hughes K."/>
            <person name="Justo A."/>
            <person name="Karasinski D."/>
            <person name="Kautmanova I."/>
            <person name="Kiss B."/>
            <person name="Kocsube S."/>
            <person name="Kotiranta H."/>
            <person name="LaButti K.M."/>
            <person name="Lechner B.E."/>
            <person name="Liimatainen K."/>
            <person name="Lipzen A."/>
            <person name="Lukacs Z."/>
            <person name="Mihaltcheva S."/>
            <person name="Morgado L.N."/>
            <person name="Niskanen T."/>
            <person name="Noordeloos M.E."/>
            <person name="Ohm R.A."/>
            <person name="Ortiz-Santana B."/>
            <person name="Ovrebo C."/>
            <person name="Racz N."/>
            <person name="Riley R."/>
            <person name="Savchenko A."/>
            <person name="Shiryaev A."/>
            <person name="Soop K."/>
            <person name="Spirin V."/>
            <person name="Szebenyi C."/>
            <person name="Tomsovsky M."/>
            <person name="Tulloss R.E."/>
            <person name="Uehling J."/>
            <person name="Grigoriev I.V."/>
            <person name="Vagvolgyi C."/>
            <person name="Papp T."/>
            <person name="Martin F.M."/>
            <person name="Miettinen O."/>
            <person name="Hibbett D.S."/>
            <person name="Nagy L.G."/>
        </authorList>
    </citation>
    <scope>NUCLEOTIDE SEQUENCE [LARGE SCALE GENOMIC DNA]</scope>
    <source>
        <strain evidence="8 9">CBS 962.96</strain>
    </source>
</reference>
<evidence type="ECO:0000256" key="5">
    <source>
        <dbReference type="PROSITE-ProRule" id="PRU00042"/>
    </source>
</evidence>
<dbReference type="Gene3D" id="3.30.160.60">
    <property type="entry name" value="Classic Zinc Finger"/>
    <property type="match status" value="1"/>
</dbReference>
<gene>
    <name evidence="8" type="ORF">K435DRAFT_968209</name>
</gene>
<evidence type="ECO:0000256" key="2">
    <source>
        <dbReference type="ARBA" id="ARBA00022737"/>
    </source>
</evidence>
<evidence type="ECO:0000256" key="1">
    <source>
        <dbReference type="ARBA" id="ARBA00022723"/>
    </source>
</evidence>
<name>A0A4S8LQE4_DENBC</name>
<dbReference type="PANTHER" id="PTHR24403">
    <property type="entry name" value="ZINC FINGER PROTEIN"/>
    <property type="match status" value="1"/>
</dbReference>
<accession>A0A4S8LQE4</accession>
<dbReference type="GO" id="GO:0005634">
    <property type="term" value="C:nucleus"/>
    <property type="evidence" value="ECO:0007669"/>
    <property type="project" value="TreeGrafter"/>
</dbReference>
<dbReference type="OrthoDB" id="654211at2759"/>
<feature type="domain" description="C2H2-type" evidence="7">
    <location>
        <begin position="45"/>
        <end position="74"/>
    </location>
</feature>
<sequence>MPRTKRSEDADNSAVCTVCGVVIANKTDMPRHMKMHSQDKDKLMHRCPYPDCGFENLQKSNVETHIRTHTRSKTSRCPECDFTTVDPGSLTRHRKRIHGYVPKPRRPRQARTQQIESSSTAQAGPSNSRYSPQAQSEAEEYED</sequence>
<dbReference type="GO" id="GO:0045944">
    <property type="term" value="P:positive regulation of transcription by RNA polymerase II"/>
    <property type="evidence" value="ECO:0007669"/>
    <property type="project" value="TreeGrafter"/>
</dbReference>
<dbReference type="InterPro" id="IPR013087">
    <property type="entry name" value="Znf_C2H2_type"/>
</dbReference>
<feature type="compositionally biased region" description="Polar residues" evidence="6">
    <location>
        <begin position="110"/>
        <end position="136"/>
    </location>
</feature>
<dbReference type="GO" id="GO:0008270">
    <property type="term" value="F:zinc ion binding"/>
    <property type="evidence" value="ECO:0007669"/>
    <property type="project" value="UniProtKB-KW"/>
</dbReference>
<evidence type="ECO:0000256" key="4">
    <source>
        <dbReference type="ARBA" id="ARBA00022833"/>
    </source>
</evidence>
<evidence type="ECO:0000256" key="6">
    <source>
        <dbReference type="SAM" id="MobiDB-lite"/>
    </source>
</evidence>
<feature type="region of interest" description="Disordered" evidence="6">
    <location>
        <begin position="68"/>
        <end position="143"/>
    </location>
</feature>
<evidence type="ECO:0000313" key="9">
    <source>
        <dbReference type="Proteomes" id="UP000297245"/>
    </source>
</evidence>
<keyword evidence="4" id="KW-0862">Zinc</keyword>
<dbReference type="PANTHER" id="PTHR24403:SF67">
    <property type="entry name" value="FI01116P-RELATED"/>
    <property type="match status" value="1"/>
</dbReference>
<dbReference type="PROSITE" id="PS50157">
    <property type="entry name" value="ZINC_FINGER_C2H2_2"/>
    <property type="match status" value="2"/>
</dbReference>
<evidence type="ECO:0000313" key="8">
    <source>
        <dbReference type="EMBL" id="THU91380.1"/>
    </source>
</evidence>
<dbReference type="EMBL" id="ML179307">
    <property type="protein sequence ID" value="THU91380.1"/>
    <property type="molecule type" value="Genomic_DNA"/>
</dbReference>
<evidence type="ECO:0000259" key="7">
    <source>
        <dbReference type="PROSITE" id="PS50157"/>
    </source>
</evidence>
<protein>
    <recommendedName>
        <fullName evidence="7">C2H2-type domain-containing protein</fullName>
    </recommendedName>
</protein>
<dbReference type="SMART" id="SM00355">
    <property type="entry name" value="ZnF_C2H2"/>
    <property type="match status" value="3"/>
</dbReference>
<dbReference type="Proteomes" id="UP000297245">
    <property type="component" value="Unassembled WGS sequence"/>
</dbReference>
<dbReference type="SUPFAM" id="SSF57667">
    <property type="entry name" value="beta-beta-alpha zinc fingers"/>
    <property type="match status" value="1"/>
</dbReference>
<dbReference type="Pfam" id="PF13909">
    <property type="entry name" value="zf-H2C2_5"/>
    <property type="match status" value="1"/>
</dbReference>
<proteinExistence type="predicted"/>
<organism evidence="8 9">
    <name type="scientific">Dendrothele bispora (strain CBS 962.96)</name>
    <dbReference type="NCBI Taxonomy" id="1314807"/>
    <lineage>
        <taxon>Eukaryota</taxon>
        <taxon>Fungi</taxon>
        <taxon>Dikarya</taxon>
        <taxon>Basidiomycota</taxon>
        <taxon>Agaricomycotina</taxon>
        <taxon>Agaricomycetes</taxon>
        <taxon>Agaricomycetidae</taxon>
        <taxon>Agaricales</taxon>
        <taxon>Agaricales incertae sedis</taxon>
        <taxon>Dendrothele</taxon>
    </lineage>
</organism>
<dbReference type="InterPro" id="IPR050688">
    <property type="entry name" value="Zinc_finger/UBP_domain"/>
</dbReference>
<keyword evidence="3 5" id="KW-0863">Zinc-finger</keyword>
<dbReference type="PROSITE" id="PS00028">
    <property type="entry name" value="ZINC_FINGER_C2H2_1"/>
    <property type="match status" value="1"/>
</dbReference>